<dbReference type="RefSeq" id="WP_377302377.1">
    <property type="nucleotide sequence ID" value="NZ_CP180191.1"/>
</dbReference>
<dbReference type="CDD" id="cd06250">
    <property type="entry name" value="M14_PaAOTO_like"/>
    <property type="match status" value="1"/>
</dbReference>
<evidence type="ECO:0000259" key="5">
    <source>
        <dbReference type="Pfam" id="PF24827"/>
    </source>
</evidence>
<protein>
    <submittedName>
        <fullName evidence="6">Succinylglutamate desuccinylase/aspartoacylase family protein</fullName>
        <ecNumber evidence="6">3.5.1.-</ecNumber>
    </submittedName>
</protein>
<organism evidence="6 7">
    <name type="scientific">Piscinibacterium candidicorallinum</name>
    <dbReference type="NCBI Taxonomy" id="1793872"/>
    <lineage>
        <taxon>Bacteria</taxon>
        <taxon>Pseudomonadati</taxon>
        <taxon>Pseudomonadota</taxon>
        <taxon>Betaproteobacteria</taxon>
        <taxon>Burkholderiales</taxon>
        <taxon>Piscinibacterium</taxon>
    </lineage>
</organism>
<feature type="domain" description="Succinylglutamate desuccinylase/Aspartoacylase catalytic" evidence="5">
    <location>
        <begin position="29"/>
        <end position="266"/>
    </location>
</feature>
<sequence length="372" mass="40020">MISQQHRLPVQTPGTHREVISYHYGPADAGRKVYIQGSLHADELPGMLVAHCLRKELAALESSGELLSEIVVVPVSNPLGLSQMLLHTPIGRFDFGLGENFNRHYPDLFEAVKARITGLLGADEQANTRVIREAIRAELALVPAATELASLRKTLLSLAFDADIVLDLHCDSEAVMHLYTLTPLWPRVEPLARLLQAKATLLATESGDSPFDEACSQIWWRLQQSFGTETPIALGCASVTVELRGTRDINLELARSDARQIIEFLRLEGHVRGAAAALPPLAADATPLAGSATLAAPISGVLAFIKNPGDLVSAQDVVAQVIDPISGQTADIVSHTSGVMYAREARSFVTSGTNVCKVAGRVPFRHGRLLSA</sequence>
<keyword evidence="2" id="KW-0479">Metal-binding</keyword>
<dbReference type="Proteomes" id="UP001595556">
    <property type="component" value="Unassembled WGS sequence"/>
</dbReference>
<evidence type="ECO:0000313" key="7">
    <source>
        <dbReference type="Proteomes" id="UP001595556"/>
    </source>
</evidence>
<keyword evidence="4" id="KW-0862">Zinc</keyword>
<dbReference type="SUPFAM" id="SSF53187">
    <property type="entry name" value="Zn-dependent exopeptidases"/>
    <property type="match status" value="1"/>
</dbReference>
<dbReference type="Gene3D" id="3.40.630.10">
    <property type="entry name" value="Zn peptidases"/>
    <property type="match status" value="1"/>
</dbReference>
<dbReference type="InterPro" id="IPR055438">
    <property type="entry name" value="AstE_AspA_cat"/>
</dbReference>
<evidence type="ECO:0000313" key="6">
    <source>
        <dbReference type="EMBL" id="MFC3147399.1"/>
    </source>
</evidence>
<reference evidence="7" key="1">
    <citation type="journal article" date="2019" name="Int. J. Syst. Evol. Microbiol.">
        <title>The Global Catalogue of Microorganisms (GCM) 10K type strain sequencing project: providing services to taxonomists for standard genome sequencing and annotation.</title>
        <authorList>
            <consortium name="The Broad Institute Genomics Platform"/>
            <consortium name="The Broad Institute Genome Sequencing Center for Infectious Disease"/>
            <person name="Wu L."/>
            <person name="Ma J."/>
        </authorList>
    </citation>
    <scope>NUCLEOTIDE SEQUENCE [LARGE SCALE GENOMIC DNA]</scope>
    <source>
        <strain evidence="7">KCTC 52168</strain>
    </source>
</reference>
<keyword evidence="7" id="KW-1185">Reference proteome</keyword>
<dbReference type="PANTHER" id="PTHR37326">
    <property type="entry name" value="BLL3975 PROTEIN"/>
    <property type="match status" value="1"/>
</dbReference>
<name>A0ABV7H4K8_9BURK</name>
<dbReference type="InterPro" id="IPR053138">
    <property type="entry name" value="N-alpha-Ac-DABA_deacetylase"/>
</dbReference>
<gene>
    <name evidence="6" type="ORF">ACFOEN_07075</name>
</gene>
<accession>A0ABV7H4K8</accession>
<keyword evidence="3 6" id="KW-0378">Hydrolase</keyword>
<dbReference type="GO" id="GO:0016787">
    <property type="term" value="F:hydrolase activity"/>
    <property type="evidence" value="ECO:0007669"/>
    <property type="project" value="UniProtKB-KW"/>
</dbReference>
<comment type="caution">
    <text evidence="6">The sequence shown here is derived from an EMBL/GenBank/DDBJ whole genome shotgun (WGS) entry which is preliminary data.</text>
</comment>
<evidence type="ECO:0000256" key="1">
    <source>
        <dbReference type="ARBA" id="ARBA00001947"/>
    </source>
</evidence>
<evidence type="ECO:0000256" key="2">
    <source>
        <dbReference type="ARBA" id="ARBA00022723"/>
    </source>
</evidence>
<comment type="cofactor">
    <cofactor evidence="1">
        <name>Zn(2+)</name>
        <dbReference type="ChEBI" id="CHEBI:29105"/>
    </cofactor>
</comment>
<proteinExistence type="predicted"/>
<dbReference type="Pfam" id="PF24827">
    <property type="entry name" value="AstE_AspA_cat"/>
    <property type="match status" value="1"/>
</dbReference>
<dbReference type="PANTHER" id="PTHR37326:SF1">
    <property type="entry name" value="BLL3975 PROTEIN"/>
    <property type="match status" value="1"/>
</dbReference>
<evidence type="ECO:0000256" key="3">
    <source>
        <dbReference type="ARBA" id="ARBA00022801"/>
    </source>
</evidence>
<dbReference type="EC" id="3.5.1.-" evidence="6"/>
<evidence type="ECO:0000256" key="4">
    <source>
        <dbReference type="ARBA" id="ARBA00022833"/>
    </source>
</evidence>
<dbReference type="EMBL" id="JBHRTI010000003">
    <property type="protein sequence ID" value="MFC3147399.1"/>
    <property type="molecule type" value="Genomic_DNA"/>
</dbReference>